<dbReference type="RefSeq" id="WP_168882031.1">
    <property type="nucleotide sequence ID" value="NZ_JABAIL010000002.1"/>
</dbReference>
<feature type="domain" description="THUMP-like" evidence="1">
    <location>
        <begin position="322"/>
        <end position="392"/>
    </location>
</feature>
<dbReference type="GO" id="GO:0032259">
    <property type="term" value="P:methylation"/>
    <property type="evidence" value="ECO:0007669"/>
    <property type="project" value="UniProtKB-KW"/>
</dbReference>
<organism evidence="3 4">
    <name type="scientific">Flammeovirga agarivorans</name>
    <dbReference type="NCBI Taxonomy" id="2726742"/>
    <lineage>
        <taxon>Bacteria</taxon>
        <taxon>Pseudomonadati</taxon>
        <taxon>Bacteroidota</taxon>
        <taxon>Cytophagia</taxon>
        <taxon>Cytophagales</taxon>
        <taxon>Flammeovirgaceae</taxon>
        <taxon>Flammeovirga</taxon>
    </lineage>
</organism>
<dbReference type="AlphaFoldDB" id="A0A7X8XVR7"/>
<name>A0A7X8XVR7_9BACT</name>
<comment type="caution">
    <text evidence="3">The sequence shown here is derived from an EMBL/GenBank/DDBJ whole genome shotgun (WGS) entry which is preliminary data.</text>
</comment>
<dbReference type="Gene3D" id="3.40.50.150">
    <property type="entry name" value="Vaccinia Virus protein VP39"/>
    <property type="match status" value="1"/>
</dbReference>
<gene>
    <name evidence="3" type="ORF">HGP29_08990</name>
</gene>
<evidence type="ECO:0000313" key="4">
    <source>
        <dbReference type="Proteomes" id="UP000585050"/>
    </source>
</evidence>
<dbReference type="CDD" id="cd02440">
    <property type="entry name" value="AdoMet_MTases"/>
    <property type="match status" value="1"/>
</dbReference>
<sequence>MINKATKEFILNNEKANPTDVVLMSQKLIDVDSKVAAHQIVSRQKAKKKLPAWYNNIDIEYPAKVPLEQSSSERAARHKASLIKGKTLIDLTGGMGVDDWAFSYSFDQVIYAERQEDLSEVTQRNFNVLGRENITVISGDSLQWLAESDVELDAIYIDPARRDKENRKLVRIDECEPNVLEHIDLFQQKSATLLIKLSPMIDIKHTLRQLEKVTDVWVVAVDGECKEVLFLVDFQNQLDKTNIHCVDLKGKEETVTFSFIHEDEEYLEVELASELQQYLYEPNASVMKGGGFKVIASQFGLKKLHLNTHLYTSDTLLENFPGRRFLINKTVPVQKKAVKKEIPNAKANLSVRNFPQTVDQLKAKLKLKDGGDTYIFATTILNNEKILVVCERVTTSQ</sequence>
<dbReference type="Pfam" id="PF18096">
    <property type="entry name" value="Thump_like"/>
    <property type="match status" value="1"/>
</dbReference>
<evidence type="ECO:0000313" key="3">
    <source>
        <dbReference type="EMBL" id="NLR91340.1"/>
    </source>
</evidence>
<dbReference type="SUPFAM" id="SSF53335">
    <property type="entry name" value="S-adenosyl-L-methionine-dependent methyltransferases"/>
    <property type="match status" value="1"/>
</dbReference>
<keyword evidence="4" id="KW-1185">Reference proteome</keyword>
<dbReference type="Pfam" id="PF22013">
    <property type="entry name" value="PG_1098_Fer"/>
    <property type="match status" value="1"/>
</dbReference>
<accession>A0A7X8XVR7</accession>
<keyword evidence="3" id="KW-0808">Transferase</keyword>
<proteinExistence type="predicted"/>
<dbReference type="Gene3D" id="1.10.10.1110">
    <property type="entry name" value="Methyltransferase PG1098, N-terminal domain"/>
    <property type="match status" value="1"/>
</dbReference>
<protein>
    <submittedName>
        <fullName evidence="3">SAM-dependent methyltransferase</fullName>
    </submittedName>
</protein>
<reference evidence="3 4" key="1">
    <citation type="submission" date="2020-04" db="EMBL/GenBank/DDBJ databases">
        <title>Flammeovirga sp. SR4, a novel species isolated from seawater.</title>
        <authorList>
            <person name="Wang X."/>
        </authorList>
    </citation>
    <scope>NUCLEOTIDE SEQUENCE [LARGE SCALE GENOMIC DNA]</scope>
    <source>
        <strain evidence="3 4">SR4</strain>
    </source>
</reference>
<evidence type="ECO:0000259" key="2">
    <source>
        <dbReference type="Pfam" id="PF22013"/>
    </source>
</evidence>
<dbReference type="InterPro" id="IPR054168">
    <property type="entry name" value="PG_1098_Fer"/>
</dbReference>
<dbReference type="InterPro" id="IPR029063">
    <property type="entry name" value="SAM-dependent_MTases_sf"/>
</dbReference>
<keyword evidence="3" id="KW-0489">Methyltransferase</keyword>
<feature type="domain" description="PG-1098 ferredoxin-like" evidence="2">
    <location>
        <begin position="278"/>
        <end position="321"/>
    </location>
</feature>
<dbReference type="EMBL" id="JABAIL010000002">
    <property type="protein sequence ID" value="NLR91340.1"/>
    <property type="molecule type" value="Genomic_DNA"/>
</dbReference>
<evidence type="ECO:0000259" key="1">
    <source>
        <dbReference type="Pfam" id="PF18096"/>
    </source>
</evidence>
<dbReference type="InterPro" id="IPR041497">
    <property type="entry name" value="Thump-like"/>
</dbReference>
<dbReference type="Proteomes" id="UP000585050">
    <property type="component" value="Unassembled WGS sequence"/>
</dbReference>
<dbReference type="GO" id="GO:0008168">
    <property type="term" value="F:methyltransferase activity"/>
    <property type="evidence" value="ECO:0007669"/>
    <property type="project" value="UniProtKB-KW"/>
</dbReference>